<dbReference type="EMBL" id="UXEP01000082">
    <property type="protein sequence ID" value="VDC43926.1"/>
    <property type="molecule type" value="Genomic_DNA"/>
</dbReference>
<dbReference type="AlphaFoldDB" id="A0A3P5Y2U0"/>
<keyword evidence="1" id="KW-1133">Transmembrane helix</keyword>
<accession>A0A3P5Y2U0</accession>
<reference evidence="2 3" key="1">
    <citation type="submission" date="2018-10" db="EMBL/GenBank/DDBJ databases">
        <authorList>
            <consortium name="Molecular Microbiology and Infection Unit (UMMI)"/>
            <person name="Machado M."/>
        </authorList>
    </citation>
    <scope>NUCLEOTIDE SEQUENCE [LARGE SCALE GENOMIC DNA]</scope>
    <source>
        <strain evidence="2">FMV2238.02</strain>
    </source>
</reference>
<proteinExistence type="predicted"/>
<feature type="transmembrane region" description="Helical" evidence="1">
    <location>
        <begin position="48"/>
        <end position="67"/>
    </location>
</feature>
<keyword evidence="1" id="KW-0812">Transmembrane</keyword>
<dbReference type="Pfam" id="PF17332">
    <property type="entry name" value="DUF5592"/>
    <property type="match status" value="1"/>
</dbReference>
<protein>
    <submittedName>
        <fullName evidence="2">Uncharacterized protein</fullName>
    </submittedName>
</protein>
<dbReference type="RefSeq" id="WP_125075039.1">
    <property type="nucleotide sequence ID" value="NZ_UXEP01000082.1"/>
</dbReference>
<evidence type="ECO:0000313" key="3">
    <source>
        <dbReference type="Proteomes" id="UP000280759"/>
    </source>
</evidence>
<feature type="transmembrane region" description="Helical" evidence="1">
    <location>
        <begin position="21"/>
        <end position="42"/>
    </location>
</feature>
<evidence type="ECO:0000256" key="1">
    <source>
        <dbReference type="SAM" id="Phobius"/>
    </source>
</evidence>
<name>A0A3P5Y2U0_STRCB</name>
<organism evidence="2 3">
    <name type="scientific">Streptococcus canis</name>
    <dbReference type="NCBI Taxonomy" id="1329"/>
    <lineage>
        <taxon>Bacteria</taxon>
        <taxon>Bacillati</taxon>
        <taxon>Bacillota</taxon>
        <taxon>Bacilli</taxon>
        <taxon>Lactobacillales</taxon>
        <taxon>Streptococcaceae</taxon>
        <taxon>Streptococcus</taxon>
    </lineage>
</organism>
<evidence type="ECO:0000313" key="2">
    <source>
        <dbReference type="EMBL" id="VDC43926.1"/>
    </source>
</evidence>
<keyword evidence="1" id="KW-0472">Membrane</keyword>
<keyword evidence="3" id="KW-1185">Reference proteome</keyword>
<gene>
    <name evidence="2" type="ORF">FMV2238Y02_23930</name>
</gene>
<dbReference type="Proteomes" id="UP000280759">
    <property type="component" value="Unassembled WGS sequence"/>
</dbReference>
<dbReference type="InterPro" id="IPR020275">
    <property type="entry name" value="DUF5592"/>
</dbReference>
<sequence length="103" mass="11929">MKDSYGVPRDIYAKVKILGVFLMDIVFVSLTGILAFTFGMKVFPPQEWPVFLVFWLLSVALVVYLLLPVKGGKKNWQSILLFFRRRRKRYISINHRQGGKHGA</sequence>